<dbReference type="CDD" id="cd07710">
    <property type="entry name" value="arylsulfatase_Sdsa1-like_MBL-fold"/>
    <property type="match status" value="1"/>
</dbReference>
<gene>
    <name evidence="6" type="ORF">GPA27_19355</name>
</gene>
<comment type="similarity">
    <text evidence="4">Belongs to the metallo-beta-lactamase superfamily. Type III sulfatase family.</text>
</comment>
<dbReference type="InterPro" id="IPR038536">
    <property type="entry name" value="Alkyl/aryl-sulf_dimr_sf"/>
</dbReference>
<evidence type="ECO:0000256" key="1">
    <source>
        <dbReference type="ARBA" id="ARBA00022723"/>
    </source>
</evidence>
<dbReference type="Proteomes" id="UP000634522">
    <property type="component" value="Unassembled WGS sequence"/>
</dbReference>
<evidence type="ECO:0000313" key="7">
    <source>
        <dbReference type="Proteomes" id="UP000634522"/>
    </source>
</evidence>
<keyword evidence="7" id="KW-1185">Reference proteome</keyword>
<dbReference type="SUPFAM" id="SSF55718">
    <property type="entry name" value="SCP-like"/>
    <property type="match status" value="1"/>
</dbReference>
<keyword evidence="3" id="KW-0862">Zinc</keyword>
<feature type="domain" description="Metallo-beta-lactamase" evidence="5">
    <location>
        <begin position="111"/>
        <end position="333"/>
    </location>
</feature>
<dbReference type="Gene3D" id="3.30.1050.10">
    <property type="entry name" value="SCP2 sterol-binding domain"/>
    <property type="match status" value="1"/>
</dbReference>
<proteinExistence type="inferred from homology"/>
<dbReference type="RefSeq" id="WP_169142133.1">
    <property type="nucleotide sequence ID" value="NZ_WTVS01000047.1"/>
</dbReference>
<evidence type="ECO:0000256" key="2">
    <source>
        <dbReference type="ARBA" id="ARBA00022801"/>
    </source>
</evidence>
<dbReference type="Pfam" id="PF14864">
    <property type="entry name" value="Alkyl_sulf_C"/>
    <property type="match status" value="1"/>
</dbReference>
<evidence type="ECO:0000259" key="5">
    <source>
        <dbReference type="SMART" id="SM00849"/>
    </source>
</evidence>
<dbReference type="EMBL" id="WTVS01000047">
    <property type="protein sequence ID" value="NMF99539.1"/>
    <property type="molecule type" value="Genomic_DNA"/>
</dbReference>
<dbReference type="InterPro" id="IPR052195">
    <property type="entry name" value="Bact_Alkyl/Aryl-Sulfatase"/>
</dbReference>
<comment type="caution">
    <text evidence="6">The sequence shown here is derived from an EMBL/GenBank/DDBJ whole genome shotgun (WGS) entry which is preliminary data.</text>
</comment>
<dbReference type="InterPro" id="IPR029229">
    <property type="entry name" value="Alkyl_sulf_C"/>
</dbReference>
<dbReference type="InterPro" id="IPR001279">
    <property type="entry name" value="Metallo-B-lactamas"/>
</dbReference>
<evidence type="ECO:0000313" key="6">
    <source>
        <dbReference type="EMBL" id="NMF99539.1"/>
    </source>
</evidence>
<dbReference type="Pfam" id="PF00753">
    <property type="entry name" value="Lactamase_B"/>
    <property type="match status" value="1"/>
</dbReference>
<dbReference type="InterPro" id="IPR036527">
    <property type="entry name" value="SCP2_sterol-bd_dom_sf"/>
</dbReference>
<accession>A0ABX1NJU6</accession>
<dbReference type="SMART" id="SM00849">
    <property type="entry name" value="Lactamase_B"/>
    <property type="match status" value="1"/>
</dbReference>
<evidence type="ECO:0000256" key="4">
    <source>
        <dbReference type="ARBA" id="ARBA00033751"/>
    </source>
</evidence>
<organism evidence="6 7">
    <name type="scientific">Aromatoleum toluolicum</name>
    <dbReference type="NCBI Taxonomy" id="90060"/>
    <lineage>
        <taxon>Bacteria</taxon>
        <taxon>Pseudomonadati</taxon>
        <taxon>Pseudomonadota</taxon>
        <taxon>Betaproteobacteria</taxon>
        <taxon>Rhodocyclales</taxon>
        <taxon>Rhodocyclaceae</taxon>
        <taxon>Aromatoleum</taxon>
    </lineage>
</organism>
<dbReference type="Pfam" id="PF14863">
    <property type="entry name" value="Alkyl_sulf_dimr"/>
    <property type="match status" value="1"/>
</dbReference>
<dbReference type="Gene3D" id="3.60.15.30">
    <property type="entry name" value="Metallo-beta-lactamase domain"/>
    <property type="match status" value="1"/>
</dbReference>
<protein>
    <submittedName>
        <fullName evidence="6">MBL fold metallo-hydrolase</fullName>
    </submittedName>
</protein>
<sequence>MGNIKSQGSGCACATHHTIEANRRLRDSLPPDDRSDFERAKRGFIGKLDSTIIRNDKGEVVWDMDQYAFLAPDAPAPETVNPSLWRQAQLNTHHGLFKVCERIYQVRGYDISNITFVEGDTGWIVIDPCCTLEVAHAALELVTSFLGERKIKAVLYTHSHIDHFGGAKGIVSEADVAADHVKIIAPEHFTEETISENVYAGNAMGRRASYMFGNLLPSGERGFVDAGLGKHLAAGESTLILPTVDITRTGQTLLIDGVEIVFQLTPGTEAPAEMNFHFPQFKALCMAENTCAVMHNLYTLRGAKIRDARAWSTYINEAIELFGAETDVMFISHHWPRWGREDIVEYLKKQRDVYRYIHDQTLRLANHGYTMVEIAEMMALPKSLDQCWSIRGYYGTVNHNSKAVYQRYLGWFDANPANLHPLPPVEAGKRYVEFMGGADALLSKARDYFEKGEYRWVAQVVNHLVFADPDNRVARELQAAALEQLGYQAESGPWRNFYLTGAMELREGVERTHKALKFASMDYLRAMPEELIFDYWAIRLNGPKAEGRTLAIKFDFYDDNKQYVVQLENSVLNYSPAKLGDRADATVRIKRHVFNEIQAETTTFDAEIASGSVQIEGRAEALSELLSLFDTFDYWFDIVTP</sequence>
<dbReference type="Gene3D" id="1.25.40.880">
    <property type="entry name" value="Alkyl sulfatase, dimerisation domain"/>
    <property type="match status" value="1"/>
</dbReference>
<dbReference type="SUPFAM" id="SSF56281">
    <property type="entry name" value="Metallo-hydrolase/oxidoreductase"/>
    <property type="match status" value="1"/>
</dbReference>
<dbReference type="InterPro" id="IPR036866">
    <property type="entry name" value="RibonucZ/Hydroxyglut_hydro"/>
</dbReference>
<evidence type="ECO:0000256" key="3">
    <source>
        <dbReference type="ARBA" id="ARBA00022833"/>
    </source>
</evidence>
<dbReference type="InterPro" id="IPR044097">
    <property type="entry name" value="Bds1/SdsA1_MBL-fold"/>
</dbReference>
<dbReference type="InterPro" id="IPR029228">
    <property type="entry name" value="Alkyl_sulf_dimr"/>
</dbReference>
<dbReference type="PANTHER" id="PTHR43223:SF1">
    <property type="entry name" value="ALKYL_ARYL-SULFATASE BDS1"/>
    <property type="match status" value="1"/>
</dbReference>
<keyword evidence="1" id="KW-0479">Metal-binding</keyword>
<name>A0ABX1NJU6_9RHOO</name>
<keyword evidence="2" id="KW-0378">Hydrolase</keyword>
<dbReference type="PANTHER" id="PTHR43223">
    <property type="entry name" value="ALKYL/ARYL-SULFATASE"/>
    <property type="match status" value="1"/>
</dbReference>
<reference evidence="6 7" key="1">
    <citation type="submission" date="2019-12" db="EMBL/GenBank/DDBJ databases">
        <title>Comparative genomics gives insights into the taxonomy of the Azoarcus-Aromatoleum group and reveals separate origins of nif in the plant-associated Azoarcus and non-plant-associated Aromatoleum sub-groups.</title>
        <authorList>
            <person name="Lafos M."/>
            <person name="Maluk M."/>
            <person name="Batista M."/>
            <person name="Junghare M."/>
            <person name="Carmona M."/>
            <person name="Faoro H."/>
            <person name="Cruz L.M."/>
            <person name="Battistoni F."/>
            <person name="De Souza E."/>
            <person name="Pedrosa F."/>
            <person name="Chen W.-M."/>
            <person name="Poole P.S."/>
            <person name="Dixon R.A."/>
            <person name="James E.K."/>
        </authorList>
    </citation>
    <scope>NUCLEOTIDE SEQUENCE [LARGE SCALE GENOMIC DNA]</scope>
    <source>
        <strain evidence="6 7">T</strain>
    </source>
</reference>